<feature type="compositionally biased region" description="Polar residues" evidence="1">
    <location>
        <begin position="28"/>
        <end position="45"/>
    </location>
</feature>
<reference evidence="4" key="3">
    <citation type="submission" date="2025-04" db="UniProtKB">
        <authorList>
            <consortium name="RefSeq"/>
        </authorList>
    </citation>
    <scope>IDENTIFICATION</scope>
    <source>
        <strain evidence="4">CBS 781.70</strain>
    </source>
</reference>
<proteinExistence type="predicted"/>
<dbReference type="OrthoDB" id="5424462at2759"/>
<dbReference type="GeneID" id="54419882"/>
<sequence>MGSYHITEPHPSVPSSHYFHSGRGGAGNVTQVDPSQISSPTTATGPASAIPLHTNPSAYVAVGRGGAGNFRHENERAIFSFDEELERQRKLTENAAPVYMTGRGGAGNCFASGKAGSVRSSQTGGSDRSGRKSLEGAWSRVKGSFSGASKQ</sequence>
<evidence type="ECO:0000313" key="3">
    <source>
        <dbReference type="Proteomes" id="UP000504638"/>
    </source>
</evidence>
<accession>A0A6G1G5X0</accession>
<evidence type="ECO:0000256" key="1">
    <source>
        <dbReference type="SAM" id="MobiDB-lite"/>
    </source>
</evidence>
<dbReference type="InterPro" id="IPR022024">
    <property type="entry name" value="DUF3602"/>
</dbReference>
<protein>
    <submittedName>
        <fullName evidence="2 4">Uncharacterized protein</fullName>
    </submittedName>
</protein>
<keyword evidence="3" id="KW-1185">Reference proteome</keyword>
<dbReference type="Pfam" id="PF12223">
    <property type="entry name" value="DUF3602"/>
    <property type="match status" value="1"/>
</dbReference>
<feature type="region of interest" description="Disordered" evidence="1">
    <location>
        <begin position="1"/>
        <end position="53"/>
    </location>
</feature>
<reference evidence="4" key="2">
    <citation type="submission" date="2020-04" db="EMBL/GenBank/DDBJ databases">
        <authorList>
            <consortium name="NCBI Genome Project"/>
        </authorList>
    </citation>
    <scope>NUCLEOTIDE SEQUENCE</scope>
    <source>
        <strain evidence="4">CBS 781.70</strain>
    </source>
</reference>
<gene>
    <name evidence="2 4" type="ORF">P152DRAFT_457829</name>
</gene>
<organism evidence="2">
    <name type="scientific">Eremomyces bilateralis CBS 781.70</name>
    <dbReference type="NCBI Taxonomy" id="1392243"/>
    <lineage>
        <taxon>Eukaryota</taxon>
        <taxon>Fungi</taxon>
        <taxon>Dikarya</taxon>
        <taxon>Ascomycota</taxon>
        <taxon>Pezizomycotina</taxon>
        <taxon>Dothideomycetes</taxon>
        <taxon>Dothideomycetes incertae sedis</taxon>
        <taxon>Eremomycetales</taxon>
        <taxon>Eremomycetaceae</taxon>
        <taxon>Eremomyces</taxon>
    </lineage>
</organism>
<dbReference type="AlphaFoldDB" id="A0A6G1G5X0"/>
<dbReference type="PANTHER" id="PTHR34693">
    <property type="entry name" value="PROTEIN PAR32"/>
    <property type="match status" value="1"/>
</dbReference>
<name>A0A6G1G5X0_9PEZI</name>
<evidence type="ECO:0000313" key="2">
    <source>
        <dbReference type="EMBL" id="KAF1813463.1"/>
    </source>
</evidence>
<dbReference type="PANTHER" id="PTHR34693:SF2">
    <property type="entry name" value="DUF3602 DOMAIN-CONTAINING PROTEIN"/>
    <property type="match status" value="1"/>
</dbReference>
<dbReference type="Proteomes" id="UP000504638">
    <property type="component" value="Unplaced"/>
</dbReference>
<dbReference type="InterPro" id="IPR053203">
    <property type="entry name" value="Cisplatin_resist-associated"/>
</dbReference>
<evidence type="ECO:0000313" key="4">
    <source>
        <dbReference type="RefSeq" id="XP_033535094.1"/>
    </source>
</evidence>
<dbReference type="RefSeq" id="XP_033535094.1">
    <property type="nucleotide sequence ID" value="XM_033679312.1"/>
</dbReference>
<feature type="region of interest" description="Disordered" evidence="1">
    <location>
        <begin position="112"/>
        <end position="151"/>
    </location>
</feature>
<dbReference type="EMBL" id="ML975155">
    <property type="protein sequence ID" value="KAF1813463.1"/>
    <property type="molecule type" value="Genomic_DNA"/>
</dbReference>
<reference evidence="2 4" key="1">
    <citation type="submission" date="2020-01" db="EMBL/GenBank/DDBJ databases">
        <authorList>
            <consortium name="DOE Joint Genome Institute"/>
            <person name="Haridas S."/>
            <person name="Albert R."/>
            <person name="Binder M."/>
            <person name="Bloem J."/>
            <person name="Labutti K."/>
            <person name="Salamov A."/>
            <person name="Andreopoulos B."/>
            <person name="Baker S.E."/>
            <person name="Barry K."/>
            <person name="Bills G."/>
            <person name="Bluhm B.H."/>
            <person name="Cannon C."/>
            <person name="Castanera R."/>
            <person name="Culley D.E."/>
            <person name="Daum C."/>
            <person name="Ezra D."/>
            <person name="Gonzalez J.B."/>
            <person name="Henrissat B."/>
            <person name="Kuo A."/>
            <person name="Liang C."/>
            <person name="Lipzen A."/>
            <person name="Lutzoni F."/>
            <person name="Magnuson J."/>
            <person name="Mondo S."/>
            <person name="Nolan M."/>
            <person name="Ohm R."/>
            <person name="Pangilinan J."/>
            <person name="Park H.-J."/>
            <person name="Ramirez L."/>
            <person name="Alfaro M."/>
            <person name="Sun H."/>
            <person name="Tritt A."/>
            <person name="Yoshinaga Y."/>
            <person name="Zwiers L.-H."/>
            <person name="Turgeon B.G."/>
            <person name="Goodwin S.B."/>
            <person name="Spatafora J.W."/>
            <person name="Crous P.W."/>
            <person name="Grigoriev I.V."/>
        </authorList>
    </citation>
    <scope>NUCLEOTIDE SEQUENCE</scope>
    <source>
        <strain evidence="2 4">CBS 781.70</strain>
    </source>
</reference>